<evidence type="ECO:0000313" key="2">
    <source>
        <dbReference type="EMBL" id="MBB5057249.1"/>
    </source>
</evidence>
<dbReference type="EMBL" id="JACHIP010000002">
    <property type="protein sequence ID" value="MBB5057249.1"/>
    <property type="molecule type" value="Genomic_DNA"/>
</dbReference>
<accession>A0A7W7ZC81</accession>
<dbReference type="AlphaFoldDB" id="A0A7W7ZC81"/>
<feature type="signal peptide" evidence="1">
    <location>
        <begin position="1"/>
        <end position="25"/>
    </location>
</feature>
<evidence type="ECO:0000256" key="1">
    <source>
        <dbReference type="SAM" id="SignalP"/>
    </source>
</evidence>
<proteinExistence type="predicted"/>
<dbReference type="GO" id="GO:0003677">
    <property type="term" value="F:DNA binding"/>
    <property type="evidence" value="ECO:0007669"/>
    <property type="project" value="UniProtKB-KW"/>
</dbReference>
<dbReference type="InterPro" id="IPR051200">
    <property type="entry name" value="Host-pathogen_enzymatic-act"/>
</dbReference>
<organism evidence="2 3">
    <name type="scientific">Granulicella aggregans</name>
    <dbReference type="NCBI Taxonomy" id="474949"/>
    <lineage>
        <taxon>Bacteria</taxon>
        <taxon>Pseudomonadati</taxon>
        <taxon>Acidobacteriota</taxon>
        <taxon>Terriglobia</taxon>
        <taxon>Terriglobales</taxon>
        <taxon>Acidobacteriaceae</taxon>
        <taxon>Granulicella</taxon>
    </lineage>
</organism>
<keyword evidence="2" id="KW-0238">DNA-binding</keyword>
<gene>
    <name evidence="2" type="ORF">HDF16_001934</name>
</gene>
<dbReference type="Gene3D" id="2.130.10.10">
    <property type="entry name" value="YVTN repeat-like/Quinoprotein amine dehydrogenase"/>
    <property type="match status" value="2"/>
</dbReference>
<evidence type="ECO:0000313" key="3">
    <source>
        <dbReference type="Proteomes" id="UP000540989"/>
    </source>
</evidence>
<keyword evidence="3" id="KW-1185">Reference proteome</keyword>
<protein>
    <submittedName>
        <fullName evidence="2">DNA-binding beta-propeller fold protein YncE</fullName>
    </submittedName>
</protein>
<feature type="chain" id="PRO_5031166612" evidence="1">
    <location>
        <begin position="26"/>
        <end position="338"/>
    </location>
</feature>
<dbReference type="SUPFAM" id="SSF51004">
    <property type="entry name" value="C-terminal (heme d1) domain of cytochrome cd1-nitrite reductase"/>
    <property type="match status" value="1"/>
</dbReference>
<dbReference type="Proteomes" id="UP000540989">
    <property type="component" value="Unassembled WGS sequence"/>
</dbReference>
<keyword evidence="1" id="KW-0732">Signal</keyword>
<dbReference type="PANTHER" id="PTHR47197">
    <property type="entry name" value="PROTEIN NIRF"/>
    <property type="match status" value="1"/>
</dbReference>
<dbReference type="InterPro" id="IPR015943">
    <property type="entry name" value="WD40/YVTN_repeat-like_dom_sf"/>
</dbReference>
<dbReference type="PANTHER" id="PTHR47197:SF3">
    <property type="entry name" value="DIHYDRO-HEME D1 DEHYDROGENASE"/>
    <property type="match status" value="1"/>
</dbReference>
<sequence>MRITKLAAIPQVLLFATLAITSAHAQSSWHVERTLQIGGIGGMDYLTVDPATHFLYVPRTTHTLVIDSASGKTVGDIPGQKKAHGVALVPKLNRGFISDGEGSVTIFDLKTNAVLGVLASAPDTDGILYDPGSDHILISAGDSNALITFKPEIDPKSGKIDAPIQLGGAPEFLAADGAGKVYVNLEDKDTVAVVDLKSRSVVARWPVTPGGAPVGMAIDPEHHNLFIGCRKPAKMIVISTATGKVVANQPIGTGVDATGIVGGQAFASSGDGTLTVIDRANSTVVQTVQTARGAKTLGVDTLTGKIYLPTADFEELKPGTTGRPKAKPDSFKILVVSR</sequence>
<dbReference type="InterPro" id="IPR011048">
    <property type="entry name" value="Haem_d1_sf"/>
</dbReference>
<dbReference type="RefSeq" id="WP_184215846.1">
    <property type="nucleotide sequence ID" value="NZ_JACHIP010000002.1"/>
</dbReference>
<reference evidence="2 3" key="1">
    <citation type="submission" date="2020-08" db="EMBL/GenBank/DDBJ databases">
        <title>Genomic Encyclopedia of Type Strains, Phase IV (KMG-V): Genome sequencing to study the core and pangenomes of soil and plant-associated prokaryotes.</title>
        <authorList>
            <person name="Whitman W."/>
        </authorList>
    </citation>
    <scope>NUCLEOTIDE SEQUENCE [LARGE SCALE GENOMIC DNA]</scope>
    <source>
        <strain evidence="2 3">M8UP14</strain>
    </source>
</reference>
<name>A0A7W7ZC81_9BACT</name>
<comment type="caution">
    <text evidence="2">The sequence shown here is derived from an EMBL/GenBank/DDBJ whole genome shotgun (WGS) entry which is preliminary data.</text>
</comment>